<sequence>MAASTNDIEMKLDMSLDQITEQRKSITSHTDSPGGKTRNTKRAGRMAQSSPYPHRRSSQDRSDMDVDMDSDDGAVVSPGLNNSRRVFVGNLAWSVRWQDLKDHMSRVGPVERAEVMEGPGGRSKGCGLVTYVKGTSAFRALSEMHDTELEGRKITVRVDQDPRQDSRKAHGYRVYVGNLAYSVKWQDLKDHMKQAGHVVHAGVLEEINGRSKGCGLVEYATFEEAQQAIQELNDTELDGRLIFVREDREPEGGSISAITSSTKRRGRTGSQNGGNKGRESPRSPQEAVDDEVESDAVVSGGERQIYVGNLPWTVSWQKLKDMFKTIAEVERADVAAFPDGRSKGYGIVRFFNSDAVHRAIEEFNEREVEGRRIQVRLDKRG</sequence>
<comment type="caution">
    <text evidence="5">The sequence shown here is derived from an EMBL/GenBank/DDBJ whole genome shotgun (WGS) entry which is preliminary data.</text>
</comment>
<evidence type="ECO:0000256" key="3">
    <source>
        <dbReference type="SAM" id="MobiDB-lite"/>
    </source>
</evidence>
<dbReference type="FunFam" id="3.30.70.330:FF:000232">
    <property type="entry name" value="RNA-binding domain-containing protein"/>
    <property type="match status" value="1"/>
</dbReference>
<feature type="domain" description="RRM" evidence="4">
    <location>
        <begin position="84"/>
        <end position="161"/>
    </location>
</feature>
<dbReference type="FunFam" id="3.30.70.330:FF:000362">
    <property type="entry name" value="GBP2p Poly(A+) RNA-binding protein"/>
    <property type="match status" value="1"/>
</dbReference>
<dbReference type="PROSITE" id="PS50102">
    <property type="entry name" value="RRM"/>
    <property type="match status" value="3"/>
</dbReference>
<feature type="domain" description="RRM" evidence="4">
    <location>
        <begin position="172"/>
        <end position="249"/>
    </location>
</feature>
<name>A0AAV2YXY4_9STRA</name>
<dbReference type="InterPro" id="IPR012677">
    <property type="entry name" value="Nucleotide-bd_a/b_plait_sf"/>
</dbReference>
<keyword evidence="6" id="KW-1185">Reference proteome</keyword>
<feature type="domain" description="RRM" evidence="4">
    <location>
        <begin position="303"/>
        <end position="380"/>
    </location>
</feature>
<reference evidence="5" key="1">
    <citation type="submission" date="2022-11" db="EMBL/GenBank/DDBJ databases">
        <authorList>
            <person name="Morgan W.R."/>
            <person name="Tartar A."/>
        </authorList>
    </citation>
    <scope>NUCLEOTIDE SEQUENCE</scope>
    <source>
        <strain evidence="5">ARSEF 373</strain>
    </source>
</reference>
<evidence type="ECO:0000313" key="5">
    <source>
        <dbReference type="EMBL" id="DAZ99241.1"/>
    </source>
</evidence>
<dbReference type="InterPro" id="IPR035979">
    <property type="entry name" value="RBD_domain_sf"/>
</dbReference>
<dbReference type="Gene3D" id="3.30.70.330">
    <property type="match status" value="3"/>
</dbReference>
<dbReference type="SMART" id="SM00360">
    <property type="entry name" value="RRM"/>
    <property type="match status" value="3"/>
</dbReference>
<organism evidence="5 6">
    <name type="scientific">Lagenidium giganteum</name>
    <dbReference type="NCBI Taxonomy" id="4803"/>
    <lineage>
        <taxon>Eukaryota</taxon>
        <taxon>Sar</taxon>
        <taxon>Stramenopiles</taxon>
        <taxon>Oomycota</taxon>
        <taxon>Peronosporomycetes</taxon>
        <taxon>Pythiales</taxon>
        <taxon>Pythiaceae</taxon>
    </lineage>
</organism>
<keyword evidence="1 2" id="KW-0694">RNA-binding</keyword>
<feature type="compositionally biased region" description="Basic and acidic residues" evidence="3">
    <location>
        <begin position="8"/>
        <end position="24"/>
    </location>
</feature>
<evidence type="ECO:0000256" key="1">
    <source>
        <dbReference type="ARBA" id="ARBA00022884"/>
    </source>
</evidence>
<dbReference type="GO" id="GO:0003729">
    <property type="term" value="F:mRNA binding"/>
    <property type="evidence" value="ECO:0007669"/>
    <property type="project" value="TreeGrafter"/>
</dbReference>
<dbReference type="AlphaFoldDB" id="A0AAV2YXY4"/>
<feature type="region of interest" description="Disordered" evidence="3">
    <location>
        <begin position="1"/>
        <end position="81"/>
    </location>
</feature>
<dbReference type="EMBL" id="DAKRPA010000087">
    <property type="protein sequence ID" value="DAZ99241.1"/>
    <property type="molecule type" value="Genomic_DNA"/>
</dbReference>
<evidence type="ECO:0000259" key="4">
    <source>
        <dbReference type="PROSITE" id="PS50102"/>
    </source>
</evidence>
<gene>
    <name evidence="5" type="ORF">N0F65_008108</name>
</gene>
<dbReference type="PANTHER" id="PTHR48025">
    <property type="entry name" value="OS02G0815200 PROTEIN"/>
    <property type="match status" value="1"/>
</dbReference>
<dbReference type="InterPro" id="IPR000504">
    <property type="entry name" value="RRM_dom"/>
</dbReference>
<proteinExistence type="predicted"/>
<evidence type="ECO:0000256" key="2">
    <source>
        <dbReference type="PROSITE-ProRule" id="PRU00176"/>
    </source>
</evidence>
<dbReference type="SUPFAM" id="SSF54928">
    <property type="entry name" value="RNA-binding domain, RBD"/>
    <property type="match status" value="2"/>
</dbReference>
<reference evidence="5" key="2">
    <citation type="journal article" date="2023" name="Microbiol Resour">
        <title>Decontamination and Annotation of the Draft Genome Sequence of the Oomycete Lagenidium giganteum ARSEF 373.</title>
        <authorList>
            <person name="Morgan W.R."/>
            <person name="Tartar A."/>
        </authorList>
    </citation>
    <scope>NUCLEOTIDE SEQUENCE</scope>
    <source>
        <strain evidence="5">ARSEF 373</strain>
    </source>
</reference>
<dbReference type="Pfam" id="PF00076">
    <property type="entry name" value="RRM_1"/>
    <property type="match status" value="3"/>
</dbReference>
<dbReference type="CDD" id="cd00590">
    <property type="entry name" value="RRM_SF"/>
    <property type="match status" value="1"/>
</dbReference>
<dbReference type="PANTHER" id="PTHR48025:SF1">
    <property type="entry name" value="RRM DOMAIN-CONTAINING PROTEIN"/>
    <property type="match status" value="1"/>
</dbReference>
<dbReference type="InterPro" id="IPR050502">
    <property type="entry name" value="Euk_RNA-bind_prot"/>
</dbReference>
<evidence type="ECO:0000313" key="6">
    <source>
        <dbReference type="Proteomes" id="UP001146120"/>
    </source>
</evidence>
<dbReference type="Proteomes" id="UP001146120">
    <property type="component" value="Unassembled WGS sequence"/>
</dbReference>
<protein>
    <recommendedName>
        <fullName evidence="4">RRM domain-containing protein</fullName>
    </recommendedName>
</protein>
<accession>A0AAV2YXY4</accession>
<feature type="region of interest" description="Disordered" evidence="3">
    <location>
        <begin position="251"/>
        <end position="294"/>
    </location>
</feature>